<reference evidence="2 3" key="1">
    <citation type="submission" date="2019-08" db="EMBL/GenBank/DDBJ databases">
        <authorList>
            <person name="Peeters C."/>
        </authorList>
    </citation>
    <scope>NUCLEOTIDE SEQUENCE [LARGE SCALE GENOMIC DNA]</scope>
    <source>
        <strain evidence="2 3">LMG 31109</strain>
    </source>
</reference>
<dbReference type="Gene3D" id="3.30.930.30">
    <property type="match status" value="1"/>
</dbReference>
<dbReference type="Pfam" id="PF01076">
    <property type="entry name" value="Mob_Pre"/>
    <property type="match status" value="1"/>
</dbReference>
<proteinExistence type="predicted"/>
<keyword evidence="3" id="KW-1185">Reference proteome</keyword>
<dbReference type="InterPro" id="IPR001668">
    <property type="entry name" value="Mob_Pre"/>
</dbReference>
<accession>A0A5E4T7A0</accession>
<organism evidence="2 3">
    <name type="scientific">Pandoraea nosoerga</name>
    <dbReference type="NCBI Taxonomy" id="2508296"/>
    <lineage>
        <taxon>Bacteria</taxon>
        <taxon>Pseudomonadati</taxon>
        <taxon>Pseudomonadota</taxon>
        <taxon>Betaproteobacteria</taxon>
        <taxon>Burkholderiales</taxon>
        <taxon>Burkholderiaceae</taxon>
        <taxon>Pandoraea</taxon>
    </lineage>
</organism>
<dbReference type="EMBL" id="CABPSC010000003">
    <property type="protein sequence ID" value="VVD83960.1"/>
    <property type="molecule type" value="Genomic_DNA"/>
</dbReference>
<dbReference type="AlphaFoldDB" id="A0A5E4T7A0"/>
<protein>
    <recommendedName>
        <fullName evidence="4">Recombinase</fullName>
    </recommendedName>
</protein>
<feature type="compositionally biased region" description="Basic and acidic residues" evidence="1">
    <location>
        <begin position="201"/>
        <end position="210"/>
    </location>
</feature>
<dbReference type="Proteomes" id="UP000367825">
    <property type="component" value="Unassembled WGS sequence"/>
</dbReference>
<evidence type="ECO:0000313" key="2">
    <source>
        <dbReference type="EMBL" id="VVD83960.1"/>
    </source>
</evidence>
<name>A0A5E4T7A0_9BURK</name>
<dbReference type="CDD" id="cd17242">
    <property type="entry name" value="MobM_relaxase"/>
    <property type="match status" value="1"/>
</dbReference>
<evidence type="ECO:0000256" key="1">
    <source>
        <dbReference type="SAM" id="MobiDB-lite"/>
    </source>
</evidence>
<gene>
    <name evidence="2" type="ORF">PNO31109_01249</name>
</gene>
<sequence length="230" mass="26118">MDFARKEWGANNIALAVLHKDETTPHIHVIFKPVNPKTKKLGAGYWFDGKAKMTAYQDKYHKAVEALGFERGDPTKRAHHTTIKEFYAKAEKAKTAYAEYHKSLWELYEEVGKVKLWGRLNPAKLQATLKPIFARVSAKAKKVIGLKEFLEVDKTTKQNAKLLDQLDYQAMQLEALTGSPNPTPNEVQEISKVLGEFRSNLDKSTPEIEPNRAGPEQDSILYKKPRKNAI</sequence>
<evidence type="ECO:0000313" key="3">
    <source>
        <dbReference type="Proteomes" id="UP000367825"/>
    </source>
</evidence>
<dbReference type="GO" id="GO:0003677">
    <property type="term" value="F:DNA binding"/>
    <property type="evidence" value="ECO:0007669"/>
    <property type="project" value="InterPro"/>
</dbReference>
<evidence type="ECO:0008006" key="4">
    <source>
        <dbReference type="Google" id="ProtNLM"/>
    </source>
</evidence>
<feature type="region of interest" description="Disordered" evidence="1">
    <location>
        <begin position="201"/>
        <end position="230"/>
    </location>
</feature>
<dbReference type="GO" id="GO:0006310">
    <property type="term" value="P:DNA recombination"/>
    <property type="evidence" value="ECO:0007669"/>
    <property type="project" value="InterPro"/>
</dbReference>